<dbReference type="Pfam" id="PF03239">
    <property type="entry name" value="FTR1"/>
    <property type="match status" value="1"/>
</dbReference>
<keyword evidence="8" id="KW-1185">Reference proteome</keyword>
<comment type="similarity">
    <text evidence="2">Belongs to the oxidase-dependent Fe transporter (OFeT) (TC 9.A.10.1) family.</text>
</comment>
<sequence>MFNAFLVTLREIAELLVIAEGLRAYLRHENQRHRLRQVHVGMISGALLGVGLSTWLIELSWDAMPRAAISAAIGATVLMLATGMLSSVRSLQSKVQDALERWGERTAMPAAIIGVAAFAACRETVELSLFLDATWPVAGTTATLAGAALGVGCAAGLALVYRQIATRVNLLLLFQLSTLILALMATELLLGGLGRWLAIATADDAQGSAVRSIATPFLEGGRWYVGVCMTLMLLPGAAVARAWWRESAIR</sequence>
<dbReference type="InterPro" id="IPR004923">
    <property type="entry name" value="FTR1/Fip1/EfeU"/>
</dbReference>
<dbReference type="Proteomes" id="UP001285263">
    <property type="component" value="Unassembled WGS sequence"/>
</dbReference>
<keyword evidence="3 6" id="KW-0812">Transmembrane</keyword>
<dbReference type="EMBL" id="JAXCLA010000002">
    <property type="protein sequence ID" value="MDY0743966.1"/>
    <property type="molecule type" value="Genomic_DNA"/>
</dbReference>
<feature type="transmembrane region" description="Helical" evidence="6">
    <location>
        <begin position="106"/>
        <end position="125"/>
    </location>
</feature>
<organism evidence="7 8">
    <name type="scientific">Roseateles agri</name>
    <dbReference type="NCBI Taxonomy" id="3098619"/>
    <lineage>
        <taxon>Bacteria</taxon>
        <taxon>Pseudomonadati</taxon>
        <taxon>Pseudomonadota</taxon>
        <taxon>Betaproteobacteria</taxon>
        <taxon>Burkholderiales</taxon>
        <taxon>Sphaerotilaceae</taxon>
        <taxon>Roseateles</taxon>
    </lineage>
</organism>
<keyword evidence="5 6" id="KW-0472">Membrane</keyword>
<evidence type="ECO:0000256" key="3">
    <source>
        <dbReference type="ARBA" id="ARBA00022692"/>
    </source>
</evidence>
<name>A0ABU5DCF9_9BURK</name>
<evidence type="ECO:0000256" key="2">
    <source>
        <dbReference type="ARBA" id="ARBA00008333"/>
    </source>
</evidence>
<dbReference type="PANTHER" id="PTHR31632:SF2">
    <property type="entry name" value="PLASMA MEMBRANE IRON PERMEASE"/>
    <property type="match status" value="1"/>
</dbReference>
<evidence type="ECO:0000313" key="8">
    <source>
        <dbReference type="Proteomes" id="UP001285263"/>
    </source>
</evidence>
<feature type="transmembrane region" description="Helical" evidence="6">
    <location>
        <begin position="168"/>
        <end position="190"/>
    </location>
</feature>
<feature type="transmembrane region" description="Helical" evidence="6">
    <location>
        <begin position="137"/>
        <end position="161"/>
    </location>
</feature>
<feature type="transmembrane region" description="Helical" evidence="6">
    <location>
        <begin position="63"/>
        <end position="85"/>
    </location>
</feature>
<dbReference type="RefSeq" id="WP_320421878.1">
    <property type="nucleotide sequence ID" value="NZ_JAXCLA010000002.1"/>
</dbReference>
<gene>
    <name evidence="7" type="ORF">SNE35_05595</name>
</gene>
<comment type="subcellular location">
    <subcellularLocation>
        <location evidence="1">Membrane</location>
        <topology evidence="1">Multi-pass membrane protein</topology>
    </subcellularLocation>
</comment>
<feature type="transmembrane region" description="Helical" evidence="6">
    <location>
        <begin position="38"/>
        <end position="57"/>
    </location>
</feature>
<dbReference type="PANTHER" id="PTHR31632">
    <property type="entry name" value="IRON TRANSPORTER FTH1"/>
    <property type="match status" value="1"/>
</dbReference>
<protein>
    <submittedName>
        <fullName evidence="7">FTR1 family protein</fullName>
    </submittedName>
</protein>
<proteinExistence type="inferred from homology"/>
<feature type="transmembrane region" description="Helical" evidence="6">
    <location>
        <begin position="223"/>
        <end position="244"/>
    </location>
</feature>
<evidence type="ECO:0000313" key="7">
    <source>
        <dbReference type="EMBL" id="MDY0743966.1"/>
    </source>
</evidence>
<evidence type="ECO:0000256" key="6">
    <source>
        <dbReference type="SAM" id="Phobius"/>
    </source>
</evidence>
<accession>A0ABU5DCF9</accession>
<evidence type="ECO:0000256" key="1">
    <source>
        <dbReference type="ARBA" id="ARBA00004141"/>
    </source>
</evidence>
<evidence type="ECO:0000256" key="4">
    <source>
        <dbReference type="ARBA" id="ARBA00022989"/>
    </source>
</evidence>
<evidence type="ECO:0000256" key="5">
    <source>
        <dbReference type="ARBA" id="ARBA00023136"/>
    </source>
</evidence>
<reference evidence="7 8" key="1">
    <citation type="submission" date="2023-11" db="EMBL/GenBank/DDBJ databases">
        <title>Paucibacter sp. nov., isolated from fresh soil in Korea.</title>
        <authorList>
            <person name="Le N.T.T."/>
        </authorList>
    </citation>
    <scope>NUCLEOTIDE SEQUENCE [LARGE SCALE GENOMIC DNA]</scope>
    <source>
        <strain evidence="7 8">R3-3</strain>
    </source>
</reference>
<keyword evidence="4 6" id="KW-1133">Transmembrane helix</keyword>
<comment type="caution">
    <text evidence="7">The sequence shown here is derived from an EMBL/GenBank/DDBJ whole genome shotgun (WGS) entry which is preliminary data.</text>
</comment>